<dbReference type="EMBL" id="CP003364">
    <property type="protein sequence ID" value="AGA28525.1"/>
    <property type="molecule type" value="Genomic_DNA"/>
</dbReference>
<reference evidence="2 3" key="1">
    <citation type="submission" date="2012-02" db="EMBL/GenBank/DDBJ databases">
        <title>Complete sequence of chromosome of Singulisphaera acidiphila DSM 18658.</title>
        <authorList>
            <consortium name="US DOE Joint Genome Institute (JGI-PGF)"/>
            <person name="Lucas S."/>
            <person name="Copeland A."/>
            <person name="Lapidus A."/>
            <person name="Glavina del Rio T."/>
            <person name="Dalin E."/>
            <person name="Tice H."/>
            <person name="Bruce D."/>
            <person name="Goodwin L."/>
            <person name="Pitluck S."/>
            <person name="Peters L."/>
            <person name="Ovchinnikova G."/>
            <person name="Chertkov O."/>
            <person name="Kyrpides N."/>
            <person name="Mavromatis K."/>
            <person name="Ivanova N."/>
            <person name="Brettin T."/>
            <person name="Detter J.C."/>
            <person name="Han C."/>
            <person name="Larimer F."/>
            <person name="Land M."/>
            <person name="Hauser L."/>
            <person name="Markowitz V."/>
            <person name="Cheng J.-F."/>
            <person name="Hugenholtz P."/>
            <person name="Woyke T."/>
            <person name="Wu D."/>
            <person name="Tindall B."/>
            <person name="Pomrenke H."/>
            <person name="Brambilla E."/>
            <person name="Klenk H.-P."/>
            <person name="Eisen J.A."/>
        </authorList>
    </citation>
    <scope>NUCLEOTIDE SEQUENCE [LARGE SCALE GENOMIC DNA]</scope>
    <source>
        <strain evidence="3">ATCC BAA-1392 / DSM 18658 / VKM B-2454 / MOB10</strain>
    </source>
</reference>
<feature type="compositionally biased region" description="Low complexity" evidence="1">
    <location>
        <begin position="48"/>
        <end position="58"/>
    </location>
</feature>
<evidence type="ECO:0000256" key="1">
    <source>
        <dbReference type="SAM" id="MobiDB-lite"/>
    </source>
</evidence>
<protein>
    <submittedName>
        <fullName evidence="2">Uncharacterized protein</fullName>
    </submittedName>
</protein>
<dbReference type="KEGG" id="saci:Sinac_4328"/>
<dbReference type="Proteomes" id="UP000010798">
    <property type="component" value="Chromosome"/>
</dbReference>
<organism evidence="2 3">
    <name type="scientific">Singulisphaera acidiphila (strain ATCC BAA-1392 / DSM 18658 / VKM B-2454 / MOB10)</name>
    <dbReference type="NCBI Taxonomy" id="886293"/>
    <lineage>
        <taxon>Bacteria</taxon>
        <taxon>Pseudomonadati</taxon>
        <taxon>Planctomycetota</taxon>
        <taxon>Planctomycetia</taxon>
        <taxon>Isosphaerales</taxon>
        <taxon>Isosphaeraceae</taxon>
        <taxon>Singulisphaera</taxon>
    </lineage>
</organism>
<feature type="region of interest" description="Disordered" evidence="1">
    <location>
        <begin position="45"/>
        <end position="78"/>
    </location>
</feature>
<gene>
    <name evidence="2" type="ordered locus">Sinac_4328</name>
</gene>
<proteinExistence type="predicted"/>
<evidence type="ECO:0000313" key="2">
    <source>
        <dbReference type="EMBL" id="AGA28525.1"/>
    </source>
</evidence>
<keyword evidence="3" id="KW-1185">Reference proteome</keyword>
<dbReference type="AlphaFoldDB" id="L0DI44"/>
<dbReference type="HOGENOM" id="CLU_1427121_0_0_0"/>
<evidence type="ECO:0000313" key="3">
    <source>
        <dbReference type="Proteomes" id="UP000010798"/>
    </source>
</evidence>
<accession>L0DI44</accession>
<name>L0DI44_SINAD</name>
<sequence length="190" mass="20404">MVRRFRREMGEFGQNCEFLHESQQSAQISQFPLFGCMATESSLGVPMGPRGAREAAAGAGRGSSRSRRRALGNASGVGTEVGARCGARSVAGARVLHYRSGPAGTSSSRAARRADMIARLNHQSTRRSARGRNNWISRVVPTVAAHRAWLMFPDSELLDGIREAPPQRGSPPGAIRQPSLSLAFFGEVDA</sequence>